<reference evidence="1" key="1">
    <citation type="submission" date="2019-08" db="EMBL/GenBank/DDBJ databases">
        <authorList>
            <person name="Kucharzyk K."/>
            <person name="Murdoch R.W."/>
            <person name="Higgins S."/>
            <person name="Loffler F."/>
        </authorList>
    </citation>
    <scope>NUCLEOTIDE SEQUENCE</scope>
</reference>
<dbReference type="AlphaFoldDB" id="A0A645DPU5"/>
<comment type="caution">
    <text evidence="1">The sequence shown here is derived from an EMBL/GenBank/DDBJ whole genome shotgun (WGS) entry which is preliminary data.</text>
</comment>
<protein>
    <submittedName>
        <fullName evidence="1">Uncharacterized protein</fullName>
    </submittedName>
</protein>
<gene>
    <name evidence="1" type="ORF">SDC9_138376</name>
</gene>
<evidence type="ECO:0000313" key="1">
    <source>
        <dbReference type="EMBL" id="MPM91249.1"/>
    </source>
</evidence>
<accession>A0A645DPU5</accession>
<sequence>MFPLLLSLPTGSLKEFTRYIQRLLSHGKKSISVVTRFSLKKTVNAGGIAYSQAQFKIDRPLTEVELTAVSQLAEQVKEYAKHAATSPVDLDEFTDVSTPFDPITGEIVES</sequence>
<proteinExistence type="predicted"/>
<organism evidence="1">
    <name type="scientific">bioreactor metagenome</name>
    <dbReference type="NCBI Taxonomy" id="1076179"/>
    <lineage>
        <taxon>unclassified sequences</taxon>
        <taxon>metagenomes</taxon>
        <taxon>ecological metagenomes</taxon>
    </lineage>
</organism>
<name>A0A645DPU5_9ZZZZ</name>
<dbReference type="EMBL" id="VSSQ01038343">
    <property type="protein sequence ID" value="MPM91249.1"/>
    <property type="molecule type" value="Genomic_DNA"/>
</dbReference>